<dbReference type="RefSeq" id="WP_344971903.1">
    <property type="nucleotide sequence ID" value="NZ_BAABDD010000012.1"/>
</dbReference>
<keyword evidence="3" id="KW-1185">Reference proteome</keyword>
<evidence type="ECO:0000313" key="3">
    <source>
        <dbReference type="Proteomes" id="UP001500908"/>
    </source>
</evidence>
<gene>
    <name evidence="2" type="ORF">GCM10022402_28630</name>
</gene>
<feature type="region of interest" description="Disordered" evidence="1">
    <location>
        <begin position="168"/>
        <end position="188"/>
    </location>
</feature>
<accession>A0ABP7FW15</accession>
<feature type="compositionally biased region" description="Basic and acidic residues" evidence="1">
    <location>
        <begin position="172"/>
        <end position="188"/>
    </location>
</feature>
<dbReference type="Gene3D" id="3.30.70.270">
    <property type="match status" value="1"/>
</dbReference>
<proteinExistence type="predicted"/>
<evidence type="ECO:0000256" key="1">
    <source>
        <dbReference type="SAM" id="MobiDB-lite"/>
    </source>
</evidence>
<dbReference type="EMBL" id="BAABDD010000012">
    <property type="protein sequence ID" value="GAA3747550.1"/>
    <property type="molecule type" value="Genomic_DNA"/>
</dbReference>
<sequence length="601" mass="65581">MTPSPPPPEEPESWVAESGVLVGVDLRGIQTFVYEGHRLLDAVGRAALVADLTDTDPCNGHGIGGLLAGVDEHRVLRDAGGALSVAFGDAQRAKEFTACYTRWLREVSDQLVPVVAHVAFGPEQEAPSLAEAQERLNRELVHSRRGPTHTPVMGYGVTALCGVTGRPAEVLDNSRTDRSNPNRSRPERVARDVLHARWRGRNWHDEHAERWLAQARPEIGGQQLGLPRSVEHLGREMGDVSRQAVIHIDFNDLGDTLRGHRENLAADGEDPIAGMREVSQQIHTLTSGLAKAMTTAVADSLYIDDDGKPVITGSGADGRLRAYTHPTRGVQVPVRPIVVAGDDLTIVCDARLAWSLTRFALHWLDTVPDSAAAPDDPRLPFTTRLDEPWARTALLSRHDGECPKTGVPTTKVGIAVQPVGSHLIAAYRISEELCRLAKQRRAEEIDPDNYFDPKASEHVVAWSLDFDAPEHVIRRFEQRHTSEEGEPGAQPMLGTEFEEFLAYGFDPQQPTSLRGSQWEPHRSWLLSELPALLDGGAARGALDAELARRASLGLPTELPPWPRGKRNALLREAIDLLDTHLDVDLAAAPNVSPATIEGGAA</sequence>
<evidence type="ECO:0000313" key="2">
    <source>
        <dbReference type="EMBL" id="GAA3747550.1"/>
    </source>
</evidence>
<dbReference type="InterPro" id="IPR043128">
    <property type="entry name" value="Rev_trsase/Diguanyl_cyclase"/>
</dbReference>
<protein>
    <submittedName>
        <fullName evidence="2">Uncharacterized protein</fullName>
    </submittedName>
</protein>
<reference evidence="3" key="1">
    <citation type="journal article" date="2019" name="Int. J. Syst. Evol. Microbiol.">
        <title>The Global Catalogue of Microorganisms (GCM) 10K type strain sequencing project: providing services to taxonomists for standard genome sequencing and annotation.</title>
        <authorList>
            <consortium name="The Broad Institute Genomics Platform"/>
            <consortium name="The Broad Institute Genome Sequencing Center for Infectious Disease"/>
            <person name="Wu L."/>
            <person name="Ma J."/>
        </authorList>
    </citation>
    <scope>NUCLEOTIDE SEQUENCE [LARGE SCALE GENOMIC DNA]</scope>
    <source>
        <strain evidence="3">JCM 17137</strain>
    </source>
</reference>
<name>A0ABP7FW15_9ACTN</name>
<comment type="caution">
    <text evidence="2">The sequence shown here is derived from an EMBL/GenBank/DDBJ whole genome shotgun (WGS) entry which is preliminary data.</text>
</comment>
<dbReference type="Proteomes" id="UP001500908">
    <property type="component" value="Unassembled WGS sequence"/>
</dbReference>
<organism evidence="2 3">
    <name type="scientific">Salinactinospora qingdaonensis</name>
    <dbReference type="NCBI Taxonomy" id="702744"/>
    <lineage>
        <taxon>Bacteria</taxon>
        <taxon>Bacillati</taxon>
        <taxon>Actinomycetota</taxon>
        <taxon>Actinomycetes</taxon>
        <taxon>Streptosporangiales</taxon>
        <taxon>Nocardiopsidaceae</taxon>
        <taxon>Salinactinospora</taxon>
    </lineage>
</organism>